<protein>
    <recommendedName>
        <fullName evidence="1 2">Aminoglycoside N(3)-acetyltransferase</fullName>
        <ecNumber evidence="2">2.3.1.-</ecNumber>
    </recommendedName>
</protein>
<keyword evidence="2" id="KW-0012">Acyltransferase</keyword>
<comment type="catalytic activity">
    <reaction evidence="2">
        <text>a 2-deoxystreptamine antibiotic + acetyl-CoA = an N(3)-acetyl-2-deoxystreptamine antibiotic + CoA + H(+)</text>
        <dbReference type="Rhea" id="RHEA:12665"/>
        <dbReference type="ChEBI" id="CHEBI:15378"/>
        <dbReference type="ChEBI" id="CHEBI:57287"/>
        <dbReference type="ChEBI" id="CHEBI:57288"/>
        <dbReference type="ChEBI" id="CHEBI:57921"/>
        <dbReference type="ChEBI" id="CHEBI:77452"/>
        <dbReference type="EC" id="2.3.1.81"/>
    </reaction>
</comment>
<organism evidence="3 4">
    <name type="scientific">Campylobacter ornithocola</name>
    <dbReference type="NCBI Taxonomy" id="1848766"/>
    <lineage>
        <taxon>Bacteria</taxon>
        <taxon>Pseudomonadati</taxon>
        <taxon>Campylobacterota</taxon>
        <taxon>Epsilonproteobacteria</taxon>
        <taxon>Campylobacterales</taxon>
        <taxon>Campylobacteraceae</taxon>
        <taxon>Campylobacter</taxon>
    </lineage>
</organism>
<keyword evidence="2" id="KW-0808">Transferase</keyword>
<reference evidence="3 4" key="1">
    <citation type="submission" date="2016-05" db="EMBL/GenBank/DDBJ databases">
        <authorList>
            <person name="Caceres A."/>
            <person name="Munoz I."/>
            <person name="Iraola G."/>
            <person name="Diaz-Viraque F."/>
            <person name="Greif G."/>
            <person name="Collado L."/>
        </authorList>
    </citation>
    <scope>NUCLEOTIDE SEQUENCE [LARGE SCALE GENOMIC DNA]</scope>
    <source>
        <strain evidence="3 4">WBE38</strain>
    </source>
</reference>
<evidence type="ECO:0000313" key="4">
    <source>
        <dbReference type="Proteomes" id="UP000094873"/>
    </source>
</evidence>
<dbReference type="GO" id="GO:0046677">
    <property type="term" value="P:response to antibiotic"/>
    <property type="evidence" value="ECO:0007669"/>
    <property type="project" value="UniProtKB-KW"/>
</dbReference>
<keyword evidence="2" id="KW-0046">Antibiotic resistance</keyword>
<dbReference type="OrthoDB" id="9765654at2"/>
<sequence>MLDYKIQDLKNILTQNITPDNEIVFIAGNLANFGIFDSRNKKDLLDTIIESIMQASNHQSTIMTQTMSFQICNTNTPFHRYTWANLGAFGNYLLNLNGSIRSLHPFASYTAFGKNAQICECQNPFAYGLQSPYDNMLKYDNILMLSMGMKPNLTCSIVHHAEFNMHVPYRYIKEFNHPIKINDEIIYKKFYLHVLYKEYCGGGYIRNLNVKFFDYFLHKYKGKIKKFPLGKNIIYIYNYKDFYNSCIEYLQQDIYAWMSEEPKVKPFAF</sequence>
<dbReference type="GO" id="GO:0046353">
    <property type="term" value="F:aminoglycoside 3-N-acetyltransferase activity"/>
    <property type="evidence" value="ECO:0007669"/>
    <property type="project" value="UniProtKB-EC"/>
</dbReference>
<dbReference type="Pfam" id="PF02522">
    <property type="entry name" value="Antibiotic_NAT"/>
    <property type="match status" value="1"/>
</dbReference>
<dbReference type="EC" id="2.3.1.-" evidence="2"/>
<dbReference type="SUPFAM" id="SSF110710">
    <property type="entry name" value="TTHA0583/YokD-like"/>
    <property type="match status" value="1"/>
</dbReference>
<comment type="similarity">
    <text evidence="2">Belongs to the antibiotic N-acetyltransferase family.</text>
</comment>
<dbReference type="AlphaFoldDB" id="A0A6M8MWX1"/>
<dbReference type="RefSeq" id="WP_066006598.1">
    <property type="nucleotide sequence ID" value="NZ_CP053848.1"/>
</dbReference>
<proteinExistence type="inferred from homology"/>
<dbReference type="Proteomes" id="UP000094873">
    <property type="component" value="Unassembled WGS sequence"/>
</dbReference>
<keyword evidence="4" id="KW-1185">Reference proteome</keyword>
<accession>A0A6M8MWX1</accession>
<comment type="caution">
    <text evidence="3">The sequence shown here is derived from an EMBL/GenBank/DDBJ whole genome shotgun (WGS) entry which is preliminary data.</text>
</comment>
<dbReference type="InterPro" id="IPR028345">
    <property type="entry name" value="Antibiotic_NAT-like"/>
</dbReference>
<dbReference type="InterPro" id="IPR003679">
    <property type="entry name" value="Amioglycoside_AcTrfase"/>
</dbReference>
<evidence type="ECO:0000256" key="2">
    <source>
        <dbReference type="RuleBase" id="RU365031"/>
    </source>
</evidence>
<evidence type="ECO:0000256" key="1">
    <source>
        <dbReference type="ARBA" id="ARBA00012882"/>
    </source>
</evidence>
<name>A0A6M8MWX1_9BACT</name>
<dbReference type="EMBL" id="LXSU01000030">
    <property type="protein sequence ID" value="OCX43565.1"/>
    <property type="molecule type" value="Genomic_DNA"/>
</dbReference>
<evidence type="ECO:0000313" key="3">
    <source>
        <dbReference type="EMBL" id="OCX43565.1"/>
    </source>
</evidence>
<gene>
    <name evidence="3" type="ORF">A7X81_00990</name>
</gene>